<evidence type="ECO:0000313" key="2">
    <source>
        <dbReference type="EMBL" id="PSN62675.1"/>
    </source>
</evidence>
<reference evidence="2 3" key="1">
    <citation type="journal article" date="2018" name="Front. Microbiol.">
        <title>Genome-Wide Analysis of Corynespora cassiicola Leaf Fall Disease Putative Effectors.</title>
        <authorList>
            <person name="Lopez D."/>
            <person name="Ribeiro S."/>
            <person name="Label P."/>
            <person name="Fumanal B."/>
            <person name="Venisse J.S."/>
            <person name="Kohler A."/>
            <person name="de Oliveira R.R."/>
            <person name="Labutti K."/>
            <person name="Lipzen A."/>
            <person name="Lail K."/>
            <person name="Bauer D."/>
            <person name="Ohm R.A."/>
            <person name="Barry K.W."/>
            <person name="Spatafora J."/>
            <person name="Grigoriev I.V."/>
            <person name="Martin F.M."/>
            <person name="Pujade-Renaud V."/>
        </authorList>
    </citation>
    <scope>NUCLEOTIDE SEQUENCE [LARGE SCALE GENOMIC DNA]</scope>
    <source>
        <strain evidence="2 3">Philippines</strain>
    </source>
</reference>
<sequence>MQNWKLTLSQGDCIFSRPEQRRDERGVSRQACQPKHTTHHLNATETEGPPRDKNASWPSSGGTAHSVRCSILQSSSTMQGWSVQQTSACLASSPPAPITRLTPYPAARLHPRNTPIPSRTPPHPTPCCLLPLRLFCFFRSEKASVPEPVRPLGAPHST</sequence>
<keyword evidence="3" id="KW-1185">Reference proteome</keyword>
<evidence type="ECO:0000313" key="3">
    <source>
        <dbReference type="Proteomes" id="UP000240883"/>
    </source>
</evidence>
<protein>
    <submittedName>
        <fullName evidence="2">Uncharacterized protein</fullName>
    </submittedName>
</protein>
<evidence type="ECO:0000256" key="1">
    <source>
        <dbReference type="SAM" id="MobiDB-lite"/>
    </source>
</evidence>
<feature type="region of interest" description="Disordered" evidence="1">
    <location>
        <begin position="91"/>
        <end position="121"/>
    </location>
</feature>
<dbReference type="AlphaFoldDB" id="A0A2T2NB58"/>
<proteinExistence type="predicted"/>
<dbReference type="Proteomes" id="UP000240883">
    <property type="component" value="Unassembled WGS sequence"/>
</dbReference>
<feature type="region of interest" description="Disordered" evidence="1">
    <location>
        <begin position="17"/>
        <end position="65"/>
    </location>
</feature>
<feature type="compositionally biased region" description="Basic and acidic residues" evidence="1">
    <location>
        <begin position="18"/>
        <end position="27"/>
    </location>
</feature>
<dbReference type="EMBL" id="KZ678141">
    <property type="protein sequence ID" value="PSN62675.1"/>
    <property type="molecule type" value="Genomic_DNA"/>
</dbReference>
<accession>A0A2T2NB58</accession>
<gene>
    <name evidence="2" type="ORF">BS50DRAFT_126606</name>
</gene>
<name>A0A2T2NB58_CORCC</name>
<organism evidence="2 3">
    <name type="scientific">Corynespora cassiicola Philippines</name>
    <dbReference type="NCBI Taxonomy" id="1448308"/>
    <lineage>
        <taxon>Eukaryota</taxon>
        <taxon>Fungi</taxon>
        <taxon>Dikarya</taxon>
        <taxon>Ascomycota</taxon>
        <taxon>Pezizomycotina</taxon>
        <taxon>Dothideomycetes</taxon>
        <taxon>Pleosporomycetidae</taxon>
        <taxon>Pleosporales</taxon>
        <taxon>Corynesporascaceae</taxon>
        <taxon>Corynespora</taxon>
    </lineage>
</organism>